<comment type="cofactor">
    <cofactor evidence="1">
        <name>[4Fe-4S] cluster</name>
        <dbReference type="ChEBI" id="CHEBI:49883"/>
    </cofactor>
</comment>
<comment type="function">
    <text evidence="1">Required for O(2)-independent ubiquinone (coenzyme Q) biosynthesis. Together with UbiU, is essential for the C6-hydroxylation reaction in the oxygen-independent ubiquinone biosynthesis pathway.</text>
</comment>
<comment type="caution">
    <text evidence="2">The sequence shown here is derived from an EMBL/GenBank/DDBJ whole genome shotgun (WGS) entry which is preliminary data.</text>
</comment>
<dbReference type="EMBL" id="NHRY01000232">
    <property type="protein sequence ID" value="PPQ29155.1"/>
    <property type="molecule type" value="Genomic_DNA"/>
</dbReference>
<dbReference type="GO" id="GO:0006744">
    <property type="term" value="P:ubiquinone biosynthetic process"/>
    <property type="evidence" value="ECO:0007669"/>
    <property type="project" value="UniProtKB-UniRule"/>
</dbReference>
<comment type="pathway">
    <text evidence="1">Cofactor biosynthesis; ubiquinone biosynthesis.</text>
</comment>
<dbReference type="InterPro" id="IPR001539">
    <property type="entry name" value="Peptidase_U32"/>
</dbReference>
<feature type="binding site" evidence="1">
    <location>
        <position position="190"/>
    </location>
    <ligand>
        <name>[4Fe-4S] cluster</name>
        <dbReference type="ChEBI" id="CHEBI:49883"/>
    </ligand>
</feature>
<dbReference type="NCBIfam" id="NF011991">
    <property type="entry name" value="PRK15447.1"/>
    <property type="match status" value="1"/>
</dbReference>
<feature type="binding site" evidence="1">
    <location>
        <position position="46"/>
    </location>
    <ligand>
        <name>[4Fe-4S] cluster</name>
        <dbReference type="ChEBI" id="CHEBI:49883"/>
    </ligand>
</feature>
<organism evidence="2 3">
    <name type="scientific">Rhodopila globiformis</name>
    <name type="common">Rhodopseudomonas globiformis</name>
    <dbReference type="NCBI Taxonomy" id="1071"/>
    <lineage>
        <taxon>Bacteria</taxon>
        <taxon>Pseudomonadati</taxon>
        <taxon>Pseudomonadota</taxon>
        <taxon>Alphaproteobacteria</taxon>
        <taxon>Acetobacterales</taxon>
        <taxon>Acetobacteraceae</taxon>
        <taxon>Rhodopila</taxon>
    </lineage>
</organism>
<keyword evidence="1" id="KW-0004">4Fe-4S</keyword>
<gene>
    <name evidence="1" type="primary">ubiV</name>
    <name evidence="2" type="ORF">CCS01_22445</name>
</gene>
<keyword evidence="1" id="KW-0408">Iron</keyword>
<keyword evidence="1" id="KW-0479">Metal-binding</keyword>
<sequence>MTSLSQAKLTLGPLLFHWTPAKRRDFYFRIADEAAVDCVYLGEVVCSKRESFFAPHMQEVVHRLVAAGKQVVRSTLALMTLDREVDEARALAESGALVEANDVACLQQVAGRPHVIGPYINVFNEGAQDVVIRDGATRIVLPVEANADTVRVLAGRSTVETELMVFGRQPLSVAMRCYHARSHDLTKDTCQFVCGQDPDGLAADTIDGVGVLTINGTQTLSNGYLVLLQELAALRRMGVTHFRLSPQDVDMVAVARTYRAVLDGTVSLHEAAEELRGLTGEVPWQNGFLHGREGLAWVERELTPA</sequence>
<feature type="binding site" evidence="1">
    <location>
        <position position="177"/>
    </location>
    <ligand>
        <name>[4Fe-4S] cluster</name>
        <dbReference type="ChEBI" id="CHEBI:49883"/>
    </ligand>
</feature>
<dbReference type="UniPathway" id="UPA00232"/>
<keyword evidence="1" id="KW-0831">Ubiquinone biosynthesis</keyword>
<dbReference type="GO" id="GO:0051539">
    <property type="term" value="F:4 iron, 4 sulfur cluster binding"/>
    <property type="evidence" value="ECO:0007669"/>
    <property type="project" value="UniProtKB-UniRule"/>
</dbReference>
<dbReference type="Proteomes" id="UP000239724">
    <property type="component" value="Unassembled WGS sequence"/>
</dbReference>
<evidence type="ECO:0000256" key="1">
    <source>
        <dbReference type="HAMAP-Rule" id="MF_02233"/>
    </source>
</evidence>
<evidence type="ECO:0000313" key="2">
    <source>
        <dbReference type="EMBL" id="PPQ29155.1"/>
    </source>
</evidence>
<keyword evidence="3" id="KW-1185">Reference proteome</keyword>
<dbReference type="GO" id="GO:0046872">
    <property type="term" value="F:metal ion binding"/>
    <property type="evidence" value="ECO:0007669"/>
    <property type="project" value="UniProtKB-KW"/>
</dbReference>
<dbReference type="InterPro" id="IPR051454">
    <property type="entry name" value="RNA/ubiquinone_mod_enzymes"/>
</dbReference>
<evidence type="ECO:0000313" key="3">
    <source>
        <dbReference type="Proteomes" id="UP000239724"/>
    </source>
</evidence>
<accession>A0A2S6N3G1</accession>
<reference evidence="2 3" key="1">
    <citation type="journal article" date="2018" name="Arch. Microbiol.">
        <title>New insights into the metabolic potential of the phototrophic purple bacterium Rhodopila globiformis DSM 161(T) from its draft genome sequence and evidence for a vanadium-dependent nitrogenase.</title>
        <authorList>
            <person name="Imhoff J.F."/>
            <person name="Rahn T."/>
            <person name="Kunzel S."/>
            <person name="Neulinger S.C."/>
        </authorList>
    </citation>
    <scope>NUCLEOTIDE SEQUENCE [LARGE SCALE GENOMIC DNA]</scope>
    <source>
        <strain evidence="2 3">DSM 161</strain>
    </source>
</reference>
<dbReference type="HAMAP" id="MF_02233">
    <property type="entry name" value="UbiV"/>
    <property type="match status" value="1"/>
</dbReference>
<dbReference type="RefSeq" id="WP_104521052.1">
    <property type="nucleotide sequence ID" value="NZ_NHRY01000232.1"/>
</dbReference>
<dbReference type="Pfam" id="PF01136">
    <property type="entry name" value="Peptidase_U32"/>
    <property type="match status" value="1"/>
</dbReference>
<name>A0A2S6N3G1_RHOGL</name>
<dbReference type="PANTHER" id="PTHR30217:SF11">
    <property type="entry name" value="UBIQUINONE BIOSYNTHESIS PROTEIN UBIV"/>
    <property type="match status" value="1"/>
</dbReference>
<feature type="binding site" evidence="1">
    <location>
        <position position="194"/>
    </location>
    <ligand>
        <name>[4Fe-4S] cluster</name>
        <dbReference type="ChEBI" id="CHEBI:49883"/>
    </ligand>
</feature>
<dbReference type="OrthoDB" id="8523349at2"/>
<protein>
    <recommendedName>
        <fullName evidence="1">Ubiquinone biosynthesis protein UbiV</fullName>
    </recommendedName>
</protein>
<dbReference type="PANTHER" id="PTHR30217">
    <property type="entry name" value="PEPTIDASE U32 FAMILY"/>
    <property type="match status" value="1"/>
</dbReference>
<dbReference type="InterPro" id="IPR043693">
    <property type="entry name" value="UbiV"/>
</dbReference>
<comment type="subunit">
    <text evidence="1">Forms a heterodimer with UbiU.</text>
</comment>
<keyword evidence="1" id="KW-0411">Iron-sulfur</keyword>
<comment type="similarity">
    <text evidence="1">Belongs to the peptidase U32 family. UbiV subfamily.</text>
</comment>
<dbReference type="AlphaFoldDB" id="A0A2S6N3G1"/>
<proteinExistence type="inferred from homology"/>